<evidence type="ECO:0000313" key="3">
    <source>
        <dbReference type="EMBL" id="EGZ12711.1"/>
    </source>
</evidence>
<keyword evidence="4" id="KW-1185">Reference proteome</keyword>
<name>G4ZY99_PHYSP</name>
<dbReference type="RefSeq" id="XP_009533044.1">
    <property type="nucleotide sequence ID" value="XM_009534749.1"/>
</dbReference>
<dbReference type="EMBL" id="JH159157">
    <property type="protein sequence ID" value="EGZ12711.1"/>
    <property type="molecule type" value="Genomic_DNA"/>
</dbReference>
<evidence type="ECO:0000313" key="4">
    <source>
        <dbReference type="Proteomes" id="UP000002640"/>
    </source>
</evidence>
<dbReference type="GeneID" id="20659743"/>
<organism evidence="3 4">
    <name type="scientific">Phytophthora sojae (strain P6497)</name>
    <name type="common">Soybean stem and root rot agent</name>
    <name type="synonym">Phytophthora megasperma f. sp. glycines</name>
    <dbReference type="NCBI Taxonomy" id="1094619"/>
    <lineage>
        <taxon>Eukaryota</taxon>
        <taxon>Sar</taxon>
        <taxon>Stramenopiles</taxon>
        <taxon>Oomycota</taxon>
        <taxon>Peronosporomycetes</taxon>
        <taxon>Peronosporales</taxon>
        <taxon>Peronosporaceae</taxon>
        <taxon>Phytophthora</taxon>
    </lineage>
</organism>
<accession>G4ZY99</accession>
<proteinExistence type="predicted"/>
<keyword evidence="1" id="KW-0175">Coiled coil</keyword>
<dbReference type="InParanoid" id="G4ZY99"/>
<dbReference type="KEGG" id="psoj:PHYSODRAFT_515952"/>
<dbReference type="Proteomes" id="UP000002640">
    <property type="component" value="Unassembled WGS sequence"/>
</dbReference>
<gene>
    <name evidence="3" type="ORF">PHYSODRAFT_515952</name>
</gene>
<dbReference type="AlphaFoldDB" id="G4ZY99"/>
<dbReference type="OMA" id="DYWRDAT"/>
<dbReference type="SMR" id="G4ZY99"/>
<reference evidence="3 4" key="1">
    <citation type="journal article" date="2006" name="Science">
        <title>Phytophthora genome sequences uncover evolutionary origins and mechanisms of pathogenesis.</title>
        <authorList>
            <person name="Tyler B.M."/>
            <person name="Tripathy S."/>
            <person name="Zhang X."/>
            <person name="Dehal P."/>
            <person name="Jiang R.H."/>
            <person name="Aerts A."/>
            <person name="Arredondo F.D."/>
            <person name="Baxter L."/>
            <person name="Bensasson D."/>
            <person name="Beynon J.L."/>
            <person name="Chapman J."/>
            <person name="Damasceno C.M."/>
            <person name="Dorrance A.E."/>
            <person name="Dou D."/>
            <person name="Dickerman A.W."/>
            <person name="Dubchak I.L."/>
            <person name="Garbelotto M."/>
            <person name="Gijzen M."/>
            <person name="Gordon S.G."/>
            <person name="Govers F."/>
            <person name="Grunwald N.J."/>
            <person name="Huang W."/>
            <person name="Ivors K.L."/>
            <person name="Jones R.W."/>
            <person name="Kamoun S."/>
            <person name="Krampis K."/>
            <person name="Lamour K.H."/>
            <person name="Lee M.K."/>
            <person name="McDonald W.H."/>
            <person name="Medina M."/>
            <person name="Meijer H.J."/>
            <person name="Nordberg E.K."/>
            <person name="Maclean D.J."/>
            <person name="Ospina-Giraldo M.D."/>
            <person name="Morris P.F."/>
            <person name="Phuntumart V."/>
            <person name="Putnam N.H."/>
            <person name="Rash S."/>
            <person name="Rose J.K."/>
            <person name="Sakihama Y."/>
            <person name="Salamov A.A."/>
            <person name="Savidor A."/>
            <person name="Scheuring C.F."/>
            <person name="Smith B.M."/>
            <person name="Sobral B.W."/>
            <person name="Terry A."/>
            <person name="Torto-Alalibo T.A."/>
            <person name="Win J."/>
            <person name="Xu Z."/>
            <person name="Zhang H."/>
            <person name="Grigoriev I.V."/>
            <person name="Rokhsar D.S."/>
            <person name="Boore J.L."/>
        </authorList>
    </citation>
    <scope>NUCLEOTIDE SEQUENCE [LARGE SCALE GENOMIC DNA]</scope>
    <source>
        <strain evidence="3 4">P6497</strain>
    </source>
</reference>
<evidence type="ECO:0000256" key="2">
    <source>
        <dbReference type="SAM" id="MobiDB-lite"/>
    </source>
</evidence>
<evidence type="ECO:0000256" key="1">
    <source>
        <dbReference type="SAM" id="Coils"/>
    </source>
</evidence>
<sequence>MKNMKQKWPSAREAEGRTGNDGPVRRPNHYSIMKDYWGDATGMNNRPHLSTEDPDTIAAAGDAASADKRTQGECVEAGLSAVAKGFSEGLEALGQGLATQQTELFREQNERAHAQTEQLLSEMQAQSERLRVQNETIRELLDLIRRDH</sequence>
<feature type="region of interest" description="Disordered" evidence="2">
    <location>
        <begin position="1"/>
        <end position="65"/>
    </location>
</feature>
<protein>
    <submittedName>
        <fullName evidence="3">Uncharacterized protein</fullName>
    </submittedName>
</protein>
<feature type="coiled-coil region" evidence="1">
    <location>
        <begin position="106"/>
        <end position="140"/>
    </location>
</feature>